<dbReference type="Proteomes" id="UP001529510">
    <property type="component" value="Unassembled WGS sequence"/>
</dbReference>
<feature type="compositionally biased region" description="Polar residues" evidence="1">
    <location>
        <begin position="39"/>
        <end position="48"/>
    </location>
</feature>
<organism evidence="2 3">
    <name type="scientific">Cirrhinus mrigala</name>
    <name type="common">Mrigala</name>
    <dbReference type="NCBI Taxonomy" id="683832"/>
    <lineage>
        <taxon>Eukaryota</taxon>
        <taxon>Metazoa</taxon>
        <taxon>Chordata</taxon>
        <taxon>Craniata</taxon>
        <taxon>Vertebrata</taxon>
        <taxon>Euteleostomi</taxon>
        <taxon>Actinopterygii</taxon>
        <taxon>Neopterygii</taxon>
        <taxon>Teleostei</taxon>
        <taxon>Ostariophysi</taxon>
        <taxon>Cypriniformes</taxon>
        <taxon>Cyprinidae</taxon>
        <taxon>Labeoninae</taxon>
        <taxon>Labeonini</taxon>
        <taxon>Cirrhinus</taxon>
    </lineage>
</organism>
<feature type="non-terminal residue" evidence="2">
    <location>
        <position position="63"/>
    </location>
</feature>
<evidence type="ECO:0000313" key="3">
    <source>
        <dbReference type="Proteomes" id="UP001529510"/>
    </source>
</evidence>
<comment type="caution">
    <text evidence="2">The sequence shown here is derived from an EMBL/GenBank/DDBJ whole genome shotgun (WGS) entry which is preliminary data.</text>
</comment>
<evidence type="ECO:0000313" key="2">
    <source>
        <dbReference type="EMBL" id="KAL0193010.1"/>
    </source>
</evidence>
<name>A0ABD0R5P8_CIRMR</name>
<feature type="non-terminal residue" evidence="2">
    <location>
        <position position="1"/>
    </location>
</feature>
<dbReference type="AlphaFoldDB" id="A0ABD0R5P8"/>
<feature type="region of interest" description="Disordered" evidence="1">
    <location>
        <begin position="1"/>
        <end position="63"/>
    </location>
</feature>
<evidence type="ECO:0000256" key="1">
    <source>
        <dbReference type="SAM" id="MobiDB-lite"/>
    </source>
</evidence>
<accession>A0ABD0R5P8</accession>
<protein>
    <submittedName>
        <fullName evidence="2">Uncharacterized protein</fullName>
    </submittedName>
</protein>
<proteinExistence type="predicted"/>
<sequence>DISKDKEKCEGEEEEGKEQSTPRGRKTANSQGRRKGRITTRSMANNEAASVVAEEPPPPPPEP</sequence>
<reference evidence="2 3" key="1">
    <citation type="submission" date="2024-05" db="EMBL/GenBank/DDBJ databases">
        <title>Genome sequencing and assembly of Indian major carp, Cirrhinus mrigala (Hamilton, 1822).</title>
        <authorList>
            <person name="Mohindra V."/>
            <person name="Chowdhury L.M."/>
            <person name="Lal K."/>
            <person name="Jena J.K."/>
        </authorList>
    </citation>
    <scope>NUCLEOTIDE SEQUENCE [LARGE SCALE GENOMIC DNA]</scope>
    <source>
        <strain evidence="2">CM1030</strain>
        <tissue evidence="2">Blood</tissue>
    </source>
</reference>
<dbReference type="EMBL" id="JAMKFB020000005">
    <property type="protein sequence ID" value="KAL0193010.1"/>
    <property type="molecule type" value="Genomic_DNA"/>
</dbReference>
<feature type="compositionally biased region" description="Polar residues" evidence="1">
    <location>
        <begin position="19"/>
        <end position="31"/>
    </location>
</feature>
<keyword evidence="3" id="KW-1185">Reference proteome</keyword>
<gene>
    <name evidence="2" type="ORF">M9458_011306</name>
</gene>